<dbReference type="EMBL" id="FOVD01000004">
    <property type="protein sequence ID" value="SFN51488.1"/>
    <property type="molecule type" value="Genomic_DNA"/>
</dbReference>
<reference evidence="3" key="1">
    <citation type="submission" date="2016-10" db="EMBL/GenBank/DDBJ databases">
        <authorList>
            <person name="Varghese N."/>
            <person name="Submissions S."/>
        </authorList>
    </citation>
    <scope>NUCLEOTIDE SEQUENCE [LARGE SCALE GENOMIC DNA]</scope>
    <source>
        <strain evidence="3">DSM 25575</strain>
    </source>
</reference>
<proteinExistence type="predicted"/>
<feature type="chain" id="PRO_5011762391" description="Lumazine-binding" evidence="1">
    <location>
        <begin position="19"/>
        <end position="158"/>
    </location>
</feature>
<sequence length="158" mass="18663">MKNMSVLFCVLLTFFCRAQSYTKQKNEIQNLVKEVRQHIIKKDTAAFKALFTKNSFNWTAVMRDKTQQKRLKNKTSNPSNLFTKKFQDFHLFLMDKGKQDELFKNVHIENDDVIGSLTCDYTFLLDNKVTNYGKEFWQLAKVNGQWKIISVIYSIELD</sequence>
<dbReference type="AlphaFoldDB" id="A0A1I4ZMS3"/>
<dbReference type="Proteomes" id="UP000198769">
    <property type="component" value="Unassembled WGS sequence"/>
</dbReference>
<keyword evidence="3" id="KW-1185">Reference proteome</keyword>
<evidence type="ECO:0000313" key="3">
    <source>
        <dbReference type="Proteomes" id="UP000198769"/>
    </source>
</evidence>
<dbReference type="SUPFAM" id="SSF54427">
    <property type="entry name" value="NTF2-like"/>
    <property type="match status" value="1"/>
</dbReference>
<dbReference type="Gene3D" id="3.10.450.50">
    <property type="match status" value="1"/>
</dbReference>
<evidence type="ECO:0008006" key="4">
    <source>
        <dbReference type="Google" id="ProtNLM"/>
    </source>
</evidence>
<dbReference type="RefSeq" id="WP_090025249.1">
    <property type="nucleotide sequence ID" value="NZ_FOVD01000004.1"/>
</dbReference>
<keyword evidence="1" id="KW-0732">Signal</keyword>
<feature type="signal peptide" evidence="1">
    <location>
        <begin position="1"/>
        <end position="18"/>
    </location>
</feature>
<evidence type="ECO:0000313" key="2">
    <source>
        <dbReference type="EMBL" id="SFN51488.1"/>
    </source>
</evidence>
<dbReference type="InterPro" id="IPR032710">
    <property type="entry name" value="NTF2-like_dom_sf"/>
</dbReference>
<protein>
    <recommendedName>
        <fullName evidence="4">Lumazine-binding</fullName>
    </recommendedName>
</protein>
<dbReference type="OrthoDB" id="760475at2"/>
<organism evidence="2 3">
    <name type="scientific">Chryseobacterium oleae</name>
    <dbReference type="NCBI Taxonomy" id="491207"/>
    <lineage>
        <taxon>Bacteria</taxon>
        <taxon>Pseudomonadati</taxon>
        <taxon>Bacteroidota</taxon>
        <taxon>Flavobacteriia</taxon>
        <taxon>Flavobacteriales</taxon>
        <taxon>Weeksellaceae</taxon>
        <taxon>Chryseobacterium group</taxon>
        <taxon>Chryseobacterium</taxon>
    </lineage>
</organism>
<name>A0A1I4ZMS3_CHROL</name>
<gene>
    <name evidence="2" type="ORF">SAMN05421594_3100</name>
</gene>
<accession>A0A1I4ZMS3</accession>
<evidence type="ECO:0000256" key="1">
    <source>
        <dbReference type="SAM" id="SignalP"/>
    </source>
</evidence>